<keyword evidence="2" id="KW-0472">Membrane</keyword>
<evidence type="ECO:0000256" key="1">
    <source>
        <dbReference type="ARBA" id="ARBA00007613"/>
    </source>
</evidence>
<dbReference type="PANTHER" id="PTHR30203">
    <property type="entry name" value="OUTER MEMBRANE CATION EFFLUX PROTEIN"/>
    <property type="match status" value="1"/>
</dbReference>
<comment type="subcellular location">
    <subcellularLocation>
        <location evidence="2">Cell membrane</location>
        <topology evidence="2">Lipid-anchor</topology>
    </subcellularLocation>
</comment>
<comment type="similarity">
    <text evidence="1 2">Belongs to the outer membrane factor (OMF) (TC 1.B.17) family.</text>
</comment>
<evidence type="ECO:0000313" key="3">
    <source>
        <dbReference type="EMBL" id="QMW04952.1"/>
    </source>
</evidence>
<dbReference type="PROSITE" id="PS51257">
    <property type="entry name" value="PROKAR_LIPOPROTEIN"/>
    <property type="match status" value="1"/>
</dbReference>
<dbReference type="Gene3D" id="2.20.200.10">
    <property type="entry name" value="Outer membrane efflux proteins (OEP)"/>
    <property type="match status" value="1"/>
</dbReference>
<dbReference type="KEGG" id="sfol:H3H32_08660"/>
<dbReference type="EMBL" id="CP059732">
    <property type="protein sequence ID" value="QMW04952.1"/>
    <property type="molecule type" value="Genomic_DNA"/>
</dbReference>
<dbReference type="GO" id="GO:0015562">
    <property type="term" value="F:efflux transmembrane transporter activity"/>
    <property type="evidence" value="ECO:0007669"/>
    <property type="project" value="InterPro"/>
</dbReference>
<dbReference type="AlphaFoldDB" id="A0A7G5H1G0"/>
<dbReference type="GO" id="GO:0005886">
    <property type="term" value="C:plasma membrane"/>
    <property type="evidence" value="ECO:0007669"/>
    <property type="project" value="UniProtKB-SubCell"/>
</dbReference>
<protein>
    <submittedName>
        <fullName evidence="3">TolC family protein</fullName>
    </submittedName>
</protein>
<dbReference type="Gene3D" id="1.20.1600.10">
    <property type="entry name" value="Outer membrane efflux proteins (OEP)"/>
    <property type="match status" value="1"/>
</dbReference>
<dbReference type="SUPFAM" id="SSF56954">
    <property type="entry name" value="Outer membrane efflux proteins (OEP)"/>
    <property type="match status" value="1"/>
</dbReference>
<organism evidence="3 4">
    <name type="scientific">Spirosoma foliorum</name>
    <dbReference type="NCBI Taxonomy" id="2710596"/>
    <lineage>
        <taxon>Bacteria</taxon>
        <taxon>Pseudomonadati</taxon>
        <taxon>Bacteroidota</taxon>
        <taxon>Cytophagia</taxon>
        <taxon>Cytophagales</taxon>
        <taxon>Cytophagaceae</taxon>
        <taxon>Spirosoma</taxon>
    </lineage>
</organism>
<dbReference type="Proteomes" id="UP000515369">
    <property type="component" value="Chromosome"/>
</dbReference>
<evidence type="ECO:0000256" key="2">
    <source>
        <dbReference type="RuleBase" id="RU362097"/>
    </source>
</evidence>
<keyword evidence="4" id="KW-1185">Reference proteome</keyword>
<gene>
    <name evidence="3" type="ORF">H3H32_08660</name>
</gene>
<evidence type="ECO:0000313" key="4">
    <source>
        <dbReference type="Proteomes" id="UP000515369"/>
    </source>
</evidence>
<keyword evidence="2" id="KW-1134">Transmembrane beta strand</keyword>
<dbReference type="NCBIfam" id="TIGR01845">
    <property type="entry name" value="outer_NodT"/>
    <property type="match status" value="1"/>
</dbReference>
<dbReference type="InterPro" id="IPR010131">
    <property type="entry name" value="MdtP/NodT-like"/>
</dbReference>
<dbReference type="Pfam" id="PF02321">
    <property type="entry name" value="OEP"/>
    <property type="match status" value="2"/>
</dbReference>
<keyword evidence="2" id="KW-0564">Palmitate</keyword>
<dbReference type="PANTHER" id="PTHR30203:SF33">
    <property type="entry name" value="BLR4455 PROTEIN"/>
    <property type="match status" value="1"/>
</dbReference>
<keyword evidence="2" id="KW-0449">Lipoprotein</keyword>
<reference evidence="3 4" key="1">
    <citation type="submission" date="2020-07" db="EMBL/GenBank/DDBJ databases">
        <title>Spirosoma foliorum sp. nov., isolated from the leaves on the Nejang mountain Korea, Republic of.</title>
        <authorList>
            <person name="Ho H."/>
            <person name="Lee Y.-J."/>
            <person name="Nurcahyanto D.-A."/>
            <person name="Kim S.-G."/>
        </authorList>
    </citation>
    <scope>NUCLEOTIDE SEQUENCE [LARGE SCALE GENOMIC DNA]</scope>
    <source>
        <strain evidence="3 4">PL0136</strain>
    </source>
</reference>
<sequence length="468" mass="51030">MKLFNIVIVSLLVFVWSGCTVSKNTSLPDVAPETFRNTSPSDSSSIGSFPLKRFINDPTLQALLDTALVKNFDMQVALKNIEAADVLFKQVKQGYLPEVRVQVGASSSRPSDNSLSGLNLNQFLGTAHIDDYIVNAGVVWAADIWGKIRNLKAAALATFLQTEEARKAVQTRLVSNVSQGYYNLLMLDAQLEIAQKNLALTDSTVEIINLQFNAGQVTSVAVQQAEALQLTTAQLIPKLELQIILQENALRVLIGTLPKAIDRESRLDKLVIPPDLNLGFPSAMLSRRPDIKQAELALTSANAKVGVAQASLYPSLVITASGGLNAFKASNWFSVPTSLFGLVSGGITQPIFQRGQLKSELELAKIDREKTVIQFRQLVLYAVGEVSDELTKVDKLKAQYSLTEKRAQSLQKASQQATLLFERGMANYLEVITAQGNLLQSELELATIKTQQLNAVIGLYRALGGGWN</sequence>
<dbReference type="InterPro" id="IPR003423">
    <property type="entry name" value="OMP_efflux"/>
</dbReference>
<accession>A0A7G5H1G0</accession>
<dbReference type="RefSeq" id="WP_182462302.1">
    <property type="nucleotide sequence ID" value="NZ_CP059732.1"/>
</dbReference>
<keyword evidence="2" id="KW-0812">Transmembrane</keyword>
<name>A0A7G5H1G0_9BACT</name>
<proteinExistence type="inferred from homology"/>